<keyword evidence="3" id="KW-1185">Reference proteome</keyword>
<gene>
    <name evidence="2" type="ORF">ACFQ4B_04825</name>
</gene>
<dbReference type="Proteomes" id="UP001597180">
    <property type="component" value="Unassembled WGS sequence"/>
</dbReference>
<proteinExistence type="predicted"/>
<feature type="compositionally biased region" description="Basic and acidic residues" evidence="1">
    <location>
        <begin position="61"/>
        <end position="71"/>
    </location>
</feature>
<evidence type="ECO:0000256" key="1">
    <source>
        <dbReference type="SAM" id="MobiDB-lite"/>
    </source>
</evidence>
<dbReference type="EMBL" id="JBHTLU010000012">
    <property type="protein sequence ID" value="MFD1219430.1"/>
    <property type="molecule type" value="Genomic_DNA"/>
</dbReference>
<evidence type="ECO:0000313" key="2">
    <source>
        <dbReference type="EMBL" id="MFD1219430.1"/>
    </source>
</evidence>
<evidence type="ECO:0000313" key="3">
    <source>
        <dbReference type="Proteomes" id="UP001597180"/>
    </source>
</evidence>
<reference evidence="3" key="1">
    <citation type="journal article" date="2019" name="Int. J. Syst. Evol. Microbiol.">
        <title>The Global Catalogue of Microorganisms (GCM) 10K type strain sequencing project: providing services to taxonomists for standard genome sequencing and annotation.</title>
        <authorList>
            <consortium name="The Broad Institute Genomics Platform"/>
            <consortium name="The Broad Institute Genome Sequencing Center for Infectious Disease"/>
            <person name="Wu L."/>
            <person name="Ma J."/>
        </authorList>
    </citation>
    <scope>NUCLEOTIDE SEQUENCE [LARGE SCALE GENOMIC DNA]</scope>
    <source>
        <strain evidence="3">CCUG 53270</strain>
    </source>
</reference>
<organism evidence="2 3">
    <name type="scientific">Paenibacillus vulneris</name>
    <dbReference type="NCBI Taxonomy" id="1133364"/>
    <lineage>
        <taxon>Bacteria</taxon>
        <taxon>Bacillati</taxon>
        <taxon>Bacillota</taxon>
        <taxon>Bacilli</taxon>
        <taxon>Bacillales</taxon>
        <taxon>Paenibacillaceae</taxon>
        <taxon>Paenibacillus</taxon>
    </lineage>
</organism>
<comment type="caution">
    <text evidence="2">The sequence shown here is derived from an EMBL/GenBank/DDBJ whole genome shotgun (WGS) entry which is preliminary data.</text>
</comment>
<protein>
    <submittedName>
        <fullName evidence="2">Uncharacterized protein</fullName>
    </submittedName>
</protein>
<sequence>MIVERVDAMDFTSHDIAIIEQALQRAISSEPKGSKVNHYREVLSKLQNKAEAAMSMPGKQTMEHDGLRYDYDDSSDLL</sequence>
<dbReference type="RefSeq" id="WP_225947991.1">
    <property type="nucleotide sequence ID" value="NZ_BAABJG010000054.1"/>
</dbReference>
<accession>A0ABW3UIR7</accession>
<feature type="region of interest" description="Disordered" evidence="1">
    <location>
        <begin position="55"/>
        <end position="78"/>
    </location>
</feature>
<name>A0ABW3UIR7_9BACL</name>